<feature type="transmembrane region" description="Helical" evidence="1">
    <location>
        <begin position="7"/>
        <end position="27"/>
    </location>
</feature>
<accession>A0A8S5N9D3</accession>
<evidence type="ECO:0000256" key="1">
    <source>
        <dbReference type="SAM" id="Phobius"/>
    </source>
</evidence>
<dbReference type="EMBL" id="BK015109">
    <property type="protein sequence ID" value="DAD91302.1"/>
    <property type="molecule type" value="Genomic_DNA"/>
</dbReference>
<keyword evidence="1" id="KW-1133">Transmembrane helix</keyword>
<evidence type="ECO:0000313" key="2">
    <source>
        <dbReference type="EMBL" id="DAD91302.1"/>
    </source>
</evidence>
<name>A0A8S5N9D3_9CAUD</name>
<keyword evidence="1" id="KW-0812">Transmembrane</keyword>
<sequence>MIFFIRSFICVTSFYFGFYHVGATVSITKFSSANNFTLDIIALLCYSIAKLRRT</sequence>
<organism evidence="2">
    <name type="scientific">Siphoviridae sp. ctL5G6</name>
    <dbReference type="NCBI Taxonomy" id="2826247"/>
    <lineage>
        <taxon>Viruses</taxon>
        <taxon>Duplodnaviria</taxon>
        <taxon>Heunggongvirae</taxon>
        <taxon>Uroviricota</taxon>
        <taxon>Caudoviricetes</taxon>
    </lineage>
</organism>
<reference evidence="2" key="1">
    <citation type="journal article" date="2021" name="Proc. Natl. Acad. Sci. U.S.A.">
        <title>A Catalog of Tens of Thousands of Viruses from Human Metagenomes Reveals Hidden Associations with Chronic Diseases.</title>
        <authorList>
            <person name="Tisza M.J."/>
            <person name="Buck C.B."/>
        </authorList>
    </citation>
    <scope>NUCLEOTIDE SEQUENCE</scope>
    <source>
        <strain evidence="2">CtL5G6</strain>
    </source>
</reference>
<proteinExistence type="predicted"/>
<keyword evidence="1" id="KW-0472">Membrane</keyword>
<protein>
    <submittedName>
        <fullName evidence="2">Uncharacterized protein</fullName>
    </submittedName>
</protein>